<protein>
    <recommendedName>
        <fullName evidence="15">ATP-dependent 6-phosphofructokinase</fullName>
        <shortName evidence="15">ATP-PFK</shortName>
        <shortName evidence="15">Phosphofructokinase</shortName>
        <ecNumber evidence="15">2.7.1.11</ecNumber>
    </recommendedName>
    <alternativeName>
        <fullName evidence="15">Phosphohexokinase</fullName>
    </alternativeName>
</protein>
<feature type="binding site" evidence="15">
    <location>
        <position position="103"/>
    </location>
    <ligand>
        <name>Mg(2+)</name>
        <dbReference type="ChEBI" id="CHEBI:18420"/>
        <note>catalytic</note>
    </ligand>
</feature>
<evidence type="ECO:0000256" key="4">
    <source>
        <dbReference type="ARBA" id="ARBA00004679"/>
    </source>
</evidence>
<feature type="binding site" description="in other chain" evidence="15">
    <location>
        <begin position="125"/>
        <end position="127"/>
    </location>
    <ligand>
        <name>substrate</name>
        <note>ligand shared between dimeric partners</note>
    </ligand>
</feature>
<comment type="subcellular location">
    <subcellularLocation>
        <location evidence="3 15">Cytoplasm</location>
    </subcellularLocation>
</comment>
<dbReference type="InterPro" id="IPR012003">
    <property type="entry name" value="ATP_PFK_prok-type"/>
</dbReference>
<evidence type="ECO:0000256" key="3">
    <source>
        <dbReference type="ARBA" id="ARBA00004496"/>
    </source>
</evidence>
<accession>A0ABY4CQB5</accession>
<keyword evidence="6 15" id="KW-0021">Allosteric enzyme</keyword>
<comment type="similarity">
    <text evidence="15">Belongs to the phosphofructokinase type A (PFKA) family. ATP-dependent PFK group I subfamily. Prokaryotic clade 'B1' sub-subfamily.</text>
</comment>
<dbReference type="Gene3D" id="3.40.50.460">
    <property type="entry name" value="Phosphofructokinase domain"/>
    <property type="match status" value="1"/>
</dbReference>
<feature type="binding site" description="in other chain" evidence="15">
    <location>
        <begin position="169"/>
        <end position="171"/>
    </location>
    <ligand>
        <name>substrate</name>
        <note>ligand shared between dimeric partners</note>
    </ligand>
</feature>
<dbReference type="PIRSF" id="PIRSF000532">
    <property type="entry name" value="ATP_PFK_prok"/>
    <property type="match status" value="1"/>
</dbReference>
<dbReference type="InterPro" id="IPR015912">
    <property type="entry name" value="Phosphofructokinase_CS"/>
</dbReference>
<feature type="binding site" evidence="15">
    <location>
        <position position="162"/>
    </location>
    <ligand>
        <name>substrate</name>
        <note>ligand shared between dimeric partners</note>
    </ligand>
</feature>
<keyword evidence="8 15" id="KW-0479">Metal-binding</keyword>
<evidence type="ECO:0000256" key="6">
    <source>
        <dbReference type="ARBA" id="ARBA00022533"/>
    </source>
</evidence>
<dbReference type="RefSeq" id="WP_347439331.1">
    <property type="nucleotide sequence ID" value="NZ_CP089291.1"/>
</dbReference>
<evidence type="ECO:0000256" key="7">
    <source>
        <dbReference type="ARBA" id="ARBA00022679"/>
    </source>
</evidence>
<dbReference type="Pfam" id="PF00365">
    <property type="entry name" value="PFK"/>
    <property type="match status" value="1"/>
</dbReference>
<keyword evidence="5 15" id="KW-0963">Cytoplasm</keyword>
<dbReference type="EC" id="2.7.1.11" evidence="15"/>
<feature type="binding site" evidence="15">
    <location>
        <begin position="21"/>
        <end position="25"/>
    </location>
    <ligand>
        <name>ADP</name>
        <dbReference type="ChEBI" id="CHEBI:456216"/>
        <note>allosteric activator; ligand shared between dimeric partners</note>
    </ligand>
</feature>
<dbReference type="EMBL" id="CP089291">
    <property type="protein sequence ID" value="UOF92660.1"/>
    <property type="molecule type" value="Genomic_DNA"/>
</dbReference>
<dbReference type="Proteomes" id="UP000830167">
    <property type="component" value="Chromosome"/>
</dbReference>
<evidence type="ECO:0000256" key="14">
    <source>
        <dbReference type="ARBA" id="ARBA00048070"/>
    </source>
</evidence>
<dbReference type="PANTHER" id="PTHR13697">
    <property type="entry name" value="PHOSPHOFRUCTOKINASE"/>
    <property type="match status" value="1"/>
</dbReference>
<keyword evidence="10 15" id="KW-0418">Kinase</keyword>
<evidence type="ECO:0000256" key="9">
    <source>
        <dbReference type="ARBA" id="ARBA00022741"/>
    </source>
</evidence>
<feature type="binding site" description="in other chain" evidence="15">
    <location>
        <position position="222"/>
    </location>
    <ligand>
        <name>substrate</name>
        <note>ligand shared between dimeric partners</note>
    </ligand>
</feature>
<feature type="binding site" description="in other chain" evidence="15">
    <location>
        <position position="211"/>
    </location>
    <ligand>
        <name>ADP</name>
        <dbReference type="ChEBI" id="CHEBI:456216"/>
        <note>allosteric activator; ligand shared between dimeric partners</note>
    </ligand>
</feature>
<feature type="binding site" evidence="15">
    <location>
        <position position="243"/>
    </location>
    <ligand>
        <name>substrate</name>
        <note>ligand shared between dimeric partners</note>
    </ligand>
</feature>
<feature type="binding site" description="in other chain" evidence="15">
    <location>
        <begin position="213"/>
        <end position="215"/>
    </location>
    <ligand>
        <name>ADP</name>
        <dbReference type="ChEBI" id="CHEBI:456216"/>
        <note>allosteric activator; ligand shared between dimeric partners</note>
    </ligand>
</feature>
<comment type="catalytic activity">
    <reaction evidence="14 15">
        <text>beta-D-fructose 6-phosphate + ATP = beta-D-fructose 1,6-bisphosphate + ADP + H(+)</text>
        <dbReference type="Rhea" id="RHEA:16109"/>
        <dbReference type="ChEBI" id="CHEBI:15378"/>
        <dbReference type="ChEBI" id="CHEBI:30616"/>
        <dbReference type="ChEBI" id="CHEBI:32966"/>
        <dbReference type="ChEBI" id="CHEBI:57634"/>
        <dbReference type="ChEBI" id="CHEBI:456216"/>
        <dbReference type="EC" id="2.7.1.11"/>
    </reaction>
</comment>
<feature type="binding site" evidence="15">
    <location>
        <begin position="72"/>
        <end position="73"/>
    </location>
    <ligand>
        <name>ATP</name>
        <dbReference type="ChEBI" id="CHEBI:30616"/>
    </ligand>
</feature>
<dbReference type="NCBIfam" id="NF002872">
    <property type="entry name" value="PRK03202.1"/>
    <property type="match status" value="1"/>
</dbReference>
<evidence type="ECO:0000259" key="16">
    <source>
        <dbReference type="Pfam" id="PF00365"/>
    </source>
</evidence>
<feature type="binding site" description="in other chain" evidence="15">
    <location>
        <position position="154"/>
    </location>
    <ligand>
        <name>ADP</name>
        <dbReference type="ChEBI" id="CHEBI:456216"/>
        <note>allosteric activator; ligand shared between dimeric partners</note>
    </ligand>
</feature>
<evidence type="ECO:0000256" key="2">
    <source>
        <dbReference type="ARBA" id="ARBA00002659"/>
    </source>
</evidence>
<dbReference type="GO" id="GO:0003872">
    <property type="term" value="F:6-phosphofructokinase activity"/>
    <property type="evidence" value="ECO:0007669"/>
    <property type="project" value="UniProtKB-EC"/>
</dbReference>
<keyword evidence="13 15" id="KW-0324">Glycolysis</keyword>
<evidence type="ECO:0000256" key="10">
    <source>
        <dbReference type="ARBA" id="ARBA00022777"/>
    </source>
</evidence>
<dbReference type="HAMAP" id="MF_00339">
    <property type="entry name" value="Phosphofructokinase_I_B1"/>
    <property type="match status" value="1"/>
</dbReference>
<evidence type="ECO:0000313" key="17">
    <source>
        <dbReference type="EMBL" id="UOF92660.1"/>
    </source>
</evidence>
<dbReference type="PANTHER" id="PTHR13697:SF4">
    <property type="entry name" value="ATP-DEPENDENT 6-PHOSPHOFRUCTOKINASE"/>
    <property type="match status" value="1"/>
</dbReference>
<feature type="active site" description="Proton acceptor" evidence="15">
    <location>
        <position position="127"/>
    </location>
</feature>
<evidence type="ECO:0000313" key="18">
    <source>
        <dbReference type="Proteomes" id="UP000830167"/>
    </source>
</evidence>
<evidence type="ECO:0000256" key="1">
    <source>
        <dbReference type="ARBA" id="ARBA00001946"/>
    </source>
</evidence>
<comment type="pathway">
    <text evidence="4 15">Carbohydrate degradation; glycolysis; D-glyceraldehyde 3-phosphate and glycerone phosphate from D-glucose: step 3/4.</text>
</comment>
<feature type="binding site" evidence="15">
    <location>
        <begin position="102"/>
        <end position="105"/>
    </location>
    <ligand>
        <name>ATP</name>
        <dbReference type="ChEBI" id="CHEBI:30616"/>
    </ligand>
</feature>
<evidence type="ECO:0000256" key="13">
    <source>
        <dbReference type="ARBA" id="ARBA00023152"/>
    </source>
</evidence>
<dbReference type="InterPro" id="IPR000023">
    <property type="entry name" value="Phosphofructokinase_dom"/>
</dbReference>
<gene>
    <name evidence="15 17" type="primary">pfkA</name>
    <name evidence="17" type="ORF">LSG31_11135</name>
</gene>
<feature type="binding site" description="in other chain" evidence="15">
    <location>
        <begin position="249"/>
        <end position="252"/>
    </location>
    <ligand>
        <name>substrate</name>
        <note>ligand shared between dimeric partners</note>
    </ligand>
</feature>
<dbReference type="InterPro" id="IPR035966">
    <property type="entry name" value="PKF_sf"/>
</dbReference>
<comment type="function">
    <text evidence="2 15">Catalyzes the phosphorylation of D-fructose 6-phosphate to fructose 1,6-bisphosphate by ATP, the first committing step of glycolysis.</text>
</comment>
<evidence type="ECO:0000256" key="12">
    <source>
        <dbReference type="ARBA" id="ARBA00022842"/>
    </source>
</evidence>
<sequence>MQKIGVLTSGGDAPGMNAAIRAVVRKAIYHGLDVVGVKRGYSGLINGEIEAMDLGSVADIIHRGGTVLYTARCEEFKTPEGRQKALGMIRKHGITGLVVIGGDGSFRGAEKLTQMGVPTIGIPGTIDNDIPCTDYTIGFDTAVNTVIEAIDKIRDTATSHERTYVIEVMGRNAGDIAMIAGVAGGAESILIPEAPYNIQQTVEKLKRGAARGKRHSIILVAEGIGKGMEIGEQIQEMTGWETRVTVLGHIQRGGSPTAFDRTLASRMGAFAVELLLQGEGKKMVGINGNAIQAHDIETALATPRAFNSEIYDLAGILSI</sequence>
<evidence type="ECO:0000256" key="11">
    <source>
        <dbReference type="ARBA" id="ARBA00022840"/>
    </source>
</evidence>
<name>A0ABY4CQB5_9BACL</name>
<keyword evidence="18" id="KW-1185">Reference proteome</keyword>
<dbReference type="Gene3D" id="3.40.50.450">
    <property type="match status" value="1"/>
</dbReference>
<comment type="caution">
    <text evidence="15">Lacks conserved residue(s) required for the propagation of feature annotation.</text>
</comment>
<feature type="domain" description="Phosphofructokinase" evidence="16">
    <location>
        <begin position="3"/>
        <end position="275"/>
    </location>
</feature>
<dbReference type="SUPFAM" id="SSF53784">
    <property type="entry name" value="Phosphofructokinase"/>
    <property type="match status" value="1"/>
</dbReference>
<keyword evidence="7 15" id="KW-0808">Transferase</keyword>
<feature type="binding site" evidence="15">
    <location>
        <position position="11"/>
    </location>
    <ligand>
        <name>ATP</name>
        <dbReference type="ChEBI" id="CHEBI:30616"/>
    </ligand>
</feature>
<dbReference type="PRINTS" id="PR00476">
    <property type="entry name" value="PHFRCTKINASE"/>
</dbReference>
<evidence type="ECO:0000256" key="15">
    <source>
        <dbReference type="HAMAP-Rule" id="MF_00339"/>
    </source>
</evidence>
<evidence type="ECO:0000256" key="8">
    <source>
        <dbReference type="ARBA" id="ARBA00022723"/>
    </source>
</evidence>
<comment type="subunit">
    <text evidence="15">Homotetramer.</text>
</comment>
<proteinExistence type="inferred from homology"/>
<dbReference type="NCBIfam" id="TIGR02482">
    <property type="entry name" value="PFKA_ATP"/>
    <property type="match status" value="1"/>
</dbReference>
<feature type="binding site" description="in other chain" evidence="15">
    <location>
        <begin position="185"/>
        <end position="187"/>
    </location>
    <ligand>
        <name>ADP</name>
        <dbReference type="ChEBI" id="CHEBI:456216"/>
        <note>allosteric activator; ligand shared between dimeric partners</note>
    </ligand>
</feature>
<organism evidence="17 18">
    <name type="scientific">Fodinisporobacter ferrooxydans</name>
    <dbReference type="NCBI Taxonomy" id="2901836"/>
    <lineage>
        <taxon>Bacteria</taxon>
        <taxon>Bacillati</taxon>
        <taxon>Bacillota</taxon>
        <taxon>Bacilli</taxon>
        <taxon>Bacillales</taxon>
        <taxon>Alicyclobacillaceae</taxon>
        <taxon>Fodinisporobacter</taxon>
    </lineage>
</organism>
<dbReference type="InterPro" id="IPR022953">
    <property type="entry name" value="ATP_PFK"/>
</dbReference>
<keyword evidence="9 15" id="KW-0547">Nucleotide-binding</keyword>
<comment type="activity regulation">
    <text evidence="15">Allosterically activated by ADP and other diphosphonucleosides, and allosterically inhibited by phosphoenolpyruvate.</text>
</comment>
<dbReference type="PROSITE" id="PS00433">
    <property type="entry name" value="PHOSPHOFRUCTOKINASE"/>
    <property type="match status" value="1"/>
</dbReference>
<reference evidence="17" key="1">
    <citation type="submission" date="2021-12" db="EMBL/GenBank/DDBJ databases">
        <title>Alicyclobacillaceae gen. nov., sp. nov., isolated from chalcocite enrichment system.</title>
        <authorList>
            <person name="Jiang Z."/>
        </authorList>
    </citation>
    <scope>NUCLEOTIDE SEQUENCE</scope>
    <source>
        <strain evidence="17">MYW30-H2</strain>
    </source>
</reference>
<comment type="cofactor">
    <cofactor evidence="1 15">
        <name>Mg(2+)</name>
        <dbReference type="ChEBI" id="CHEBI:18420"/>
    </cofactor>
</comment>
<keyword evidence="11 15" id="KW-0067">ATP-binding</keyword>
<dbReference type="InterPro" id="IPR012828">
    <property type="entry name" value="PFKA_ATP_prok"/>
</dbReference>
<keyword evidence="12 15" id="KW-0460">Magnesium</keyword>
<evidence type="ECO:0000256" key="5">
    <source>
        <dbReference type="ARBA" id="ARBA00022490"/>
    </source>
</evidence>